<gene>
    <name evidence="1" type="ORF">Taro_041888</name>
</gene>
<evidence type="ECO:0000313" key="2">
    <source>
        <dbReference type="Proteomes" id="UP000652761"/>
    </source>
</evidence>
<evidence type="ECO:0000313" key="1">
    <source>
        <dbReference type="EMBL" id="MQM09029.1"/>
    </source>
</evidence>
<reference evidence="1" key="1">
    <citation type="submission" date="2017-07" db="EMBL/GenBank/DDBJ databases">
        <title>Taro Niue Genome Assembly and Annotation.</title>
        <authorList>
            <person name="Atibalentja N."/>
            <person name="Keating K."/>
            <person name="Fields C.J."/>
        </authorList>
    </citation>
    <scope>NUCLEOTIDE SEQUENCE</scope>
    <source>
        <strain evidence="1">Niue_2</strain>
        <tissue evidence="1">Leaf</tissue>
    </source>
</reference>
<protein>
    <submittedName>
        <fullName evidence="1">Uncharacterized protein</fullName>
    </submittedName>
</protein>
<keyword evidence="2" id="KW-1185">Reference proteome</keyword>
<proteinExistence type="predicted"/>
<dbReference type="EMBL" id="NMUH01004274">
    <property type="protein sequence ID" value="MQM09029.1"/>
    <property type="molecule type" value="Genomic_DNA"/>
</dbReference>
<comment type="caution">
    <text evidence="1">The sequence shown here is derived from an EMBL/GenBank/DDBJ whole genome shotgun (WGS) entry which is preliminary data.</text>
</comment>
<organism evidence="1 2">
    <name type="scientific">Colocasia esculenta</name>
    <name type="common">Wild taro</name>
    <name type="synonym">Arum esculentum</name>
    <dbReference type="NCBI Taxonomy" id="4460"/>
    <lineage>
        <taxon>Eukaryota</taxon>
        <taxon>Viridiplantae</taxon>
        <taxon>Streptophyta</taxon>
        <taxon>Embryophyta</taxon>
        <taxon>Tracheophyta</taxon>
        <taxon>Spermatophyta</taxon>
        <taxon>Magnoliopsida</taxon>
        <taxon>Liliopsida</taxon>
        <taxon>Araceae</taxon>
        <taxon>Aroideae</taxon>
        <taxon>Colocasieae</taxon>
        <taxon>Colocasia</taxon>
    </lineage>
</organism>
<name>A0A843WH15_COLES</name>
<dbReference type="AlphaFoldDB" id="A0A843WH15"/>
<accession>A0A843WH15</accession>
<dbReference type="Proteomes" id="UP000652761">
    <property type="component" value="Unassembled WGS sequence"/>
</dbReference>
<sequence length="61" mass="7069">MSWTDYQEDIRGYIDDSIKHGVQLSAFRREREAVVHRERKSLLLYTVNCGNLLSIASQVTV</sequence>